<proteinExistence type="predicted"/>
<organism evidence="1 2">
    <name type="scientific">Phyllobacterium zundukense</name>
    <dbReference type="NCBI Taxonomy" id="1867719"/>
    <lineage>
        <taxon>Bacteria</taxon>
        <taxon>Pseudomonadati</taxon>
        <taxon>Pseudomonadota</taxon>
        <taxon>Alphaproteobacteria</taxon>
        <taxon>Hyphomicrobiales</taxon>
        <taxon>Phyllobacteriaceae</taxon>
        <taxon>Phyllobacterium</taxon>
    </lineage>
</organism>
<geneLocation type="plasmid" evidence="1 2">
    <name>p_unnamed1</name>
</geneLocation>
<keyword evidence="2" id="KW-1185">Reference proteome</keyword>
<dbReference type="EMBL" id="CP104972">
    <property type="protein sequence ID" value="UXN58461.1"/>
    <property type="molecule type" value="Genomic_DNA"/>
</dbReference>
<keyword evidence="1" id="KW-0614">Plasmid</keyword>
<protein>
    <submittedName>
        <fullName evidence="1">FCD domain-containing protein</fullName>
    </submittedName>
</protein>
<evidence type="ECO:0000313" key="2">
    <source>
        <dbReference type="Proteomes" id="UP001061991"/>
    </source>
</evidence>
<sequence>MDGKARSPRANWEGYDFPVVTAPNHKDNYCYLREWERCPFIGPPHPGLLPASTYALPERVKSAQQEHEEIVAAIAAGEGDAAEAAARRHVASGYRIRLGLTKVQFAPERHLPF</sequence>
<reference evidence="1" key="1">
    <citation type="submission" date="2022-09" db="EMBL/GenBank/DDBJ databases">
        <title>Interaction between co-microsymbionts with complementary sets of symbiotic genes in legume-rhizobium systems.</title>
        <authorList>
            <person name="Safronova V."/>
            <person name="Sazanova A."/>
            <person name="Afonin A."/>
            <person name="Chirak E."/>
        </authorList>
    </citation>
    <scope>NUCLEOTIDE SEQUENCE</scope>
    <source>
        <strain evidence="1">A18/3m</strain>
    </source>
</reference>
<dbReference type="Proteomes" id="UP001061991">
    <property type="component" value="Plasmid p_unnamed1"/>
</dbReference>
<accession>A0ACD4CXW1</accession>
<gene>
    <name evidence="1" type="ORF">N8E88_10510</name>
</gene>
<evidence type="ECO:0000313" key="1">
    <source>
        <dbReference type="EMBL" id="UXN58461.1"/>
    </source>
</evidence>
<name>A0ACD4CXW1_9HYPH</name>